<dbReference type="PANTHER" id="PTHR13068">
    <property type="entry name" value="CGI-12 PROTEIN-RELATED"/>
    <property type="match status" value="1"/>
</dbReference>
<sequence>MIPPIIRSLISLPLNKSSRFWKPISCCSISVVFFSSSATQESKSSFSLADHFIQKHNFSPEIAFKTASSLTYVKDPRKCDSVISFLKESGFSKSHIEEALKRNPRLLSSSLERTIKPKFKIFREFEFSADDVADILAGDPWILNRSLDDKIVPSISYLKSVLGSNAEVVKILKTLSWFLAFDLQKTMMPNIEYFRSCGLSSSQIVSYLLSYPRLFLHKPESIKQFVKRADDMGVDSKSNMFIVAIRTLSSMTEGKWEQKLKLFRNLGFSEDDIMSTFRMIPQVFSVSERKIKEISDLLLTRKNAGISLIISHPMLLTYSLEHRLKPRLLVIEILESKNLIRSKVGLSTVFKMTEKSFREKYVCPYLNELENVSMDHGYCEP</sequence>
<proteinExistence type="inferred from homology"/>
<evidence type="ECO:0000256" key="1">
    <source>
        <dbReference type="ARBA" id="ARBA00007692"/>
    </source>
</evidence>
<gene>
    <name evidence="4" type="ORF">HRI_003916800</name>
</gene>
<evidence type="ECO:0000313" key="4">
    <source>
        <dbReference type="EMBL" id="GMJ02476.1"/>
    </source>
</evidence>
<accession>A0A9W7IVH3</accession>
<dbReference type="GO" id="GO:0003676">
    <property type="term" value="F:nucleic acid binding"/>
    <property type="evidence" value="ECO:0007669"/>
    <property type="project" value="InterPro"/>
</dbReference>
<protein>
    <submittedName>
        <fullName evidence="4">Uncharacterized protein</fullName>
    </submittedName>
</protein>
<dbReference type="InterPro" id="IPR038538">
    <property type="entry name" value="MTERF_sf"/>
</dbReference>
<dbReference type="PANTHER" id="PTHR13068:SF130">
    <property type="entry name" value="TRANSCRIPTION TERMINATION FACTOR MTERF6, CHLOROPLASTIC_MITOCHONDRIAL-LIKE"/>
    <property type="match status" value="1"/>
</dbReference>
<reference evidence="4" key="1">
    <citation type="submission" date="2023-05" db="EMBL/GenBank/DDBJ databases">
        <title>Genome and transcriptome analyses reveal genes involved in the formation of fine ridges on petal epidermal cells in Hibiscus trionum.</title>
        <authorList>
            <person name="Koshimizu S."/>
            <person name="Masuda S."/>
            <person name="Ishii T."/>
            <person name="Shirasu K."/>
            <person name="Hoshino A."/>
            <person name="Arita M."/>
        </authorList>
    </citation>
    <scope>NUCLEOTIDE SEQUENCE</scope>
    <source>
        <strain evidence="4">Hamamatsu line</strain>
    </source>
</reference>
<dbReference type="EMBL" id="BSYR01000036">
    <property type="protein sequence ID" value="GMJ02476.1"/>
    <property type="molecule type" value="Genomic_DNA"/>
</dbReference>
<comment type="similarity">
    <text evidence="1">Belongs to the mTERF family.</text>
</comment>
<dbReference type="Proteomes" id="UP001165190">
    <property type="component" value="Unassembled WGS sequence"/>
</dbReference>
<keyword evidence="2" id="KW-0804">Transcription</keyword>
<evidence type="ECO:0000256" key="2">
    <source>
        <dbReference type="ARBA" id="ARBA00022472"/>
    </source>
</evidence>
<dbReference type="FunFam" id="1.25.70.10:FF:000001">
    <property type="entry name" value="Mitochondrial transcription termination factor-like"/>
    <property type="match status" value="1"/>
</dbReference>
<comment type="caution">
    <text evidence="4">The sequence shown here is derived from an EMBL/GenBank/DDBJ whole genome shotgun (WGS) entry which is preliminary data.</text>
</comment>
<dbReference type="Gene3D" id="1.25.70.10">
    <property type="entry name" value="Transcription termination factor 3, mitochondrial"/>
    <property type="match status" value="1"/>
</dbReference>
<dbReference type="Pfam" id="PF02536">
    <property type="entry name" value="mTERF"/>
    <property type="match status" value="2"/>
</dbReference>
<evidence type="ECO:0000313" key="5">
    <source>
        <dbReference type="Proteomes" id="UP001165190"/>
    </source>
</evidence>
<organism evidence="4 5">
    <name type="scientific">Hibiscus trionum</name>
    <name type="common">Flower of an hour</name>
    <dbReference type="NCBI Taxonomy" id="183268"/>
    <lineage>
        <taxon>Eukaryota</taxon>
        <taxon>Viridiplantae</taxon>
        <taxon>Streptophyta</taxon>
        <taxon>Embryophyta</taxon>
        <taxon>Tracheophyta</taxon>
        <taxon>Spermatophyta</taxon>
        <taxon>Magnoliopsida</taxon>
        <taxon>eudicotyledons</taxon>
        <taxon>Gunneridae</taxon>
        <taxon>Pentapetalae</taxon>
        <taxon>rosids</taxon>
        <taxon>malvids</taxon>
        <taxon>Malvales</taxon>
        <taxon>Malvaceae</taxon>
        <taxon>Malvoideae</taxon>
        <taxon>Hibiscus</taxon>
    </lineage>
</organism>
<dbReference type="InterPro" id="IPR003690">
    <property type="entry name" value="MTERF"/>
</dbReference>
<dbReference type="SMART" id="SM00733">
    <property type="entry name" value="Mterf"/>
    <property type="match status" value="7"/>
</dbReference>
<keyword evidence="2" id="KW-0805">Transcription regulation</keyword>
<dbReference type="GO" id="GO:0006353">
    <property type="term" value="P:DNA-templated transcription termination"/>
    <property type="evidence" value="ECO:0007669"/>
    <property type="project" value="UniProtKB-KW"/>
</dbReference>
<name>A0A9W7IVH3_HIBTR</name>
<keyword evidence="3" id="KW-0809">Transit peptide</keyword>
<dbReference type="AlphaFoldDB" id="A0A9W7IVH3"/>
<evidence type="ECO:0000256" key="3">
    <source>
        <dbReference type="ARBA" id="ARBA00022946"/>
    </source>
</evidence>
<dbReference type="OrthoDB" id="637682at2759"/>
<keyword evidence="2" id="KW-0806">Transcription termination</keyword>
<keyword evidence="5" id="KW-1185">Reference proteome</keyword>